<dbReference type="PANTHER" id="PTHR43798:SF33">
    <property type="entry name" value="HYDROLASE, PUTATIVE (AFU_ORTHOLOGUE AFUA_2G14860)-RELATED"/>
    <property type="match status" value="1"/>
</dbReference>
<comment type="caution">
    <text evidence="3">The sequence shown here is derived from an EMBL/GenBank/DDBJ whole genome shotgun (WGS) entry which is preliminary data.</text>
</comment>
<dbReference type="SUPFAM" id="SSF53474">
    <property type="entry name" value="alpha/beta-Hydrolases"/>
    <property type="match status" value="1"/>
</dbReference>
<keyword evidence="4" id="KW-1185">Reference proteome</keyword>
<sequence>MPAGIQARCAWFEPGVQGEREQAIRLPLLLMRRDSVPETAPLTIHLPGGPGAAAGTDEYSAWYWGAWLLELGLEDRLLIFDPRGTGMAEPRLHCPGNHLAISAMLAQPLSATAESRLALKSLSQCRGYWQDRGVALDDFAARHLLDDVPAIMDAIGEEKARLLGLSHGSRLALRLLEDHPDRFSAAVLDGVFPPHIDPFQTQPEVHAYSLRNLTGYCRSQEGCSDRQLRDAHEQVRNRLAEQAVLIQVPRHDAPDQALWLTEARFLDLVFAAQAFDESLATLPSSIVRAADKDYRSFARMLSQVIDPALDPDRNVPVYWASLCNEGHLPNPEGIHSAAHRRGLEVSFPVAGLRAHPCLNDWAGPFTRENFAQPVTAEQPVLLLAGQWDSVTPVSWTREQAALLDNAHVLEVKGRSHGVVFDVRCAGKAVKDFLESPNDFRLSQDC</sequence>
<evidence type="ECO:0000313" key="4">
    <source>
        <dbReference type="Proteomes" id="UP001523550"/>
    </source>
</evidence>
<dbReference type="InterPro" id="IPR000073">
    <property type="entry name" value="AB_hydrolase_1"/>
</dbReference>
<dbReference type="InterPro" id="IPR013595">
    <property type="entry name" value="Pept_S33_TAP-like_C"/>
</dbReference>
<proteinExistence type="predicted"/>
<gene>
    <name evidence="3" type="ORF">J2T60_000194</name>
</gene>
<feature type="domain" description="AB hydrolase-1" evidence="1">
    <location>
        <begin position="46"/>
        <end position="261"/>
    </location>
</feature>
<dbReference type="Pfam" id="PF00561">
    <property type="entry name" value="Abhydrolase_1"/>
    <property type="match status" value="1"/>
</dbReference>
<dbReference type="RefSeq" id="WP_253444150.1">
    <property type="nucleotide sequence ID" value="NZ_JALJYF010000001.1"/>
</dbReference>
<evidence type="ECO:0000259" key="1">
    <source>
        <dbReference type="Pfam" id="PF00561"/>
    </source>
</evidence>
<accession>A0ABT1G4L6</accession>
<dbReference type="InterPro" id="IPR029058">
    <property type="entry name" value="AB_hydrolase_fold"/>
</dbReference>
<dbReference type="InterPro" id="IPR050266">
    <property type="entry name" value="AB_hydrolase_sf"/>
</dbReference>
<organism evidence="3 4">
    <name type="scientific">Natronospira proteinivora</name>
    <dbReference type="NCBI Taxonomy" id="1807133"/>
    <lineage>
        <taxon>Bacteria</taxon>
        <taxon>Pseudomonadati</taxon>
        <taxon>Pseudomonadota</taxon>
        <taxon>Gammaproteobacteria</taxon>
        <taxon>Natronospirales</taxon>
        <taxon>Natronospiraceae</taxon>
        <taxon>Natronospira</taxon>
    </lineage>
</organism>
<dbReference type="EMBL" id="JALJYF010000001">
    <property type="protein sequence ID" value="MCP1726229.1"/>
    <property type="molecule type" value="Genomic_DNA"/>
</dbReference>
<dbReference type="Gene3D" id="3.40.50.1820">
    <property type="entry name" value="alpha/beta hydrolase"/>
    <property type="match status" value="1"/>
</dbReference>
<evidence type="ECO:0000313" key="3">
    <source>
        <dbReference type="EMBL" id="MCP1726229.1"/>
    </source>
</evidence>
<dbReference type="Pfam" id="PF08386">
    <property type="entry name" value="Abhydrolase_4"/>
    <property type="match status" value="1"/>
</dbReference>
<feature type="domain" description="Peptidase S33 tripeptidyl aminopeptidase-like C-terminal" evidence="2">
    <location>
        <begin position="360"/>
        <end position="437"/>
    </location>
</feature>
<evidence type="ECO:0000259" key="2">
    <source>
        <dbReference type="Pfam" id="PF08386"/>
    </source>
</evidence>
<protein>
    <submittedName>
        <fullName evidence="3">Pimeloyl-ACP methyl ester carboxylesterase</fullName>
    </submittedName>
</protein>
<dbReference type="PANTHER" id="PTHR43798">
    <property type="entry name" value="MONOACYLGLYCEROL LIPASE"/>
    <property type="match status" value="1"/>
</dbReference>
<dbReference type="Proteomes" id="UP001523550">
    <property type="component" value="Unassembled WGS sequence"/>
</dbReference>
<reference evidence="3 4" key="1">
    <citation type="submission" date="2022-03" db="EMBL/GenBank/DDBJ databases">
        <title>Genomic Encyclopedia of Type Strains, Phase III (KMG-III): the genomes of soil and plant-associated and newly described type strains.</title>
        <authorList>
            <person name="Whitman W."/>
        </authorList>
    </citation>
    <scope>NUCLEOTIDE SEQUENCE [LARGE SCALE GENOMIC DNA]</scope>
    <source>
        <strain evidence="3 4">BSker1</strain>
    </source>
</reference>
<name>A0ABT1G4L6_9GAMM</name>